<comment type="caution">
    <text evidence="1">The sequence shown here is derived from an EMBL/GenBank/DDBJ whole genome shotgun (WGS) entry which is preliminary data.</text>
</comment>
<keyword evidence="2" id="KW-1185">Reference proteome</keyword>
<gene>
    <name evidence="1" type="ORF">CR513_57350</name>
</gene>
<accession>A0A371EDL2</accession>
<organism evidence="1 2">
    <name type="scientific">Mucuna pruriens</name>
    <name type="common">Velvet bean</name>
    <name type="synonym">Dolichos pruriens</name>
    <dbReference type="NCBI Taxonomy" id="157652"/>
    <lineage>
        <taxon>Eukaryota</taxon>
        <taxon>Viridiplantae</taxon>
        <taxon>Streptophyta</taxon>
        <taxon>Embryophyta</taxon>
        <taxon>Tracheophyta</taxon>
        <taxon>Spermatophyta</taxon>
        <taxon>Magnoliopsida</taxon>
        <taxon>eudicotyledons</taxon>
        <taxon>Gunneridae</taxon>
        <taxon>Pentapetalae</taxon>
        <taxon>rosids</taxon>
        <taxon>fabids</taxon>
        <taxon>Fabales</taxon>
        <taxon>Fabaceae</taxon>
        <taxon>Papilionoideae</taxon>
        <taxon>50 kb inversion clade</taxon>
        <taxon>NPAAA clade</taxon>
        <taxon>indigoferoid/millettioid clade</taxon>
        <taxon>Phaseoleae</taxon>
        <taxon>Mucuna</taxon>
    </lineage>
</organism>
<dbReference type="EMBL" id="QJKJ01014547">
    <property type="protein sequence ID" value="RDX64123.1"/>
    <property type="molecule type" value="Genomic_DNA"/>
</dbReference>
<feature type="non-terminal residue" evidence="1">
    <location>
        <position position="1"/>
    </location>
</feature>
<proteinExistence type="predicted"/>
<sequence>MPIRDEFSDEQLLHINTPTPWFTDICNFVATSQFLPEASQLYMERLQKGKVKEIRVGKLMSLRQRLVKLLREYDYIFA</sequence>
<dbReference type="OrthoDB" id="1739755at2759"/>
<evidence type="ECO:0000313" key="2">
    <source>
        <dbReference type="Proteomes" id="UP000257109"/>
    </source>
</evidence>
<name>A0A371EDL2_MUCPR</name>
<dbReference type="Proteomes" id="UP000257109">
    <property type="component" value="Unassembled WGS sequence"/>
</dbReference>
<evidence type="ECO:0000313" key="1">
    <source>
        <dbReference type="EMBL" id="RDX64123.1"/>
    </source>
</evidence>
<dbReference type="AlphaFoldDB" id="A0A371EDL2"/>
<protein>
    <submittedName>
        <fullName evidence="1">Uncharacterized protein</fullName>
    </submittedName>
</protein>
<reference evidence="1" key="1">
    <citation type="submission" date="2018-05" db="EMBL/GenBank/DDBJ databases">
        <title>Draft genome of Mucuna pruriens seed.</title>
        <authorList>
            <person name="Nnadi N.E."/>
            <person name="Vos R."/>
            <person name="Hasami M.H."/>
            <person name="Devisetty U.K."/>
            <person name="Aguiy J.C."/>
        </authorList>
    </citation>
    <scope>NUCLEOTIDE SEQUENCE [LARGE SCALE GENOMIC DNA]</scope>
    <source>
        <strain evidence="1">JCA_2017</strain>
    </source>
</reference>